<feature type="transmembrane region" description="Helical" evidence="8">
    <location>
        <begin position="7"/>
        <end position="27"/>
    </location>
</feature>
<evidence type="ECO:0000259" key="9">
    <source>
        <dbReference type="Pfam" id="PF04116"/>
    </source>
</evidence>
<dbReference type="GO" id="GO:0050479">
    <property type="term" value="F:glyceryl-ether monooxygenase activity"/>
    <property type="evidence" value="ECO:0007669"/>
    <property type="project" value="TreeGrafter"/>
</dbReference>
<evidence type="ECO:0000313" key="10">
    <source>
        <dbReference type="EMBL" id="TCI10878.1"/>
    </source>
</evidence>
<dbReference type="InterPro" id="IPR051689">
    <property type="entry name" value="Sterol_desaturase/TMEM195"/>
</dbReference>
<dbReference type="Pfam" id="PF04116">
    <property type="entry name" value="FA_hydroxylase"/>
    <property type="match status" value="1"/>
</dbReference>
<evidence type="ECO:0000256" key="1">
    <source>
        <dbReference type="ARBA" id="ARBA00004127"/>
    </source>
</evidence>
<feature type="transmembrane region" description="Helical" evidence="8">
    <location>
        <begin position="39"/>
        <end position="58"/>
    </location>
</feature>
<keyword evidence="4" id="KW-0560">Oxidoreductase</keyword>
<comment type="caution">
    <text evidence="10">The sequence shown here is derived from an EMBL/GenBank/DDBJ whole genome shotgun (WGS) entry which is preliminary data.</text>
</comment>
<feature type="domain" description="Fatty acid hydroxylase" evidence="9">
    <location>
        <begin position="138"/>
        <end position="276"/>
    </location>
</feature>
<keyword evidence="6 8" id="KW-0472">Membrane</keyword>
<organism evidence="10 11">
    <name type="scientific">Dyella soli</name>
    <dbReference type="NCBI Taxonomy" id="522319"/>
    <lineage>
        <taxon>Bacteria</taxon>
        <taxon>Pseudomonadati</taxon>
        <taxon>Pseudomonadota</taxon>
        <taxon>Gammaproteobacteria</taxon>
        <taxon>Lysobacterales</taxon>
        <taxon>Rhodanobacteraceae</taxon>
        <taxon>Dyella</taxon>
    </lineage>
</organism>
<dbReference type="InterPro" id="IPR006694">
    <property type="entry name" value="Fatty_acid_hydroxylase"/>
</dbReference>
<evidence type="ECO:0000256" key="3">
    <source>
        <dbReference type="ARBA" id="ARBA00022989"/>
    </source>
</evidence>
<evidence type="ECO:0000256" key="4">
    <source>
        <dbReference type="ARBA" id="ARBA00023002"/>
    </source>
</evidence>
<protein>
    <submittedName>
        <fullName evidence="10">Sterol desaturase family protein</fullName>
    </submittedName>
</protein>
<dbReference type="GO" id="GO:0005506">
    <property type="term" value="F:iron ion binding"/>
    <property type="evidence" value="ECO:0007669"/>
    <property type="project" value="InterPro"/>
</dbReference>
<feature type="region of interest" description="Disordered" evidence="7">
    <location>
        <begin position="353"/>
        <end position="380"/>
    </location>
</feature>
<keyword evidence="3 8" id="KW-1133">Transmembrane helix</keyword>
<evidence type="ECO:0000256" key="2">
    <source>
        <dbReference type="ARBA" id="ARBA00022692"/>
    </source>
</evidence>
<comment type="subcellular location">
    <subcellularLocation>
        <location evidence="1">Endomembrane system</location>
        <topology evidence="1">Multi-pass membrane protein</topology>
    </subcellularLocation>
</comment>
<feature type="transmembrane region" description="Helical" evidence="8">
    <location>
        <begin position="79"/>
        <end position="98"/>
    </location>
</feature>
<dbReference type="PANTHER" id="PTHR21624:SF1">
    <property type="entry name" value="ALKYLGLYCEROL MONOOXYGENASE"/>
    <property type="match status" value="1"/>
</dbReference>
<evidence type="ECO:0000256" key="7">
    <source>
        <dbReference type="SAM" id="MobiDB-lite"/>
    </source>
</evidence>
<dbReference type="AlphaFoldDB" id="A0A4R0YVF6"/>
<evidence type="ECO:0000256" key="6">
    <source>
        <dbReference type="ARBA" id="ARBA00023136"/>
    </source>
</evidence>
<dbReference type="GO" id="GO:0006643">
    <property type="term" value="P:membrane lipid metabolic process"/>
    <property type="evidence" value="ECO:0007669"/>
    <property type="project" value="TreeGrafter"/>
</dbReference>
<dbReference type="PANTHER" id="PTHR21624">
    <property type="entry name" value="STEROL DESATURASE-RELATED PROTEIN"/>
    <property type="match status" value="1"/>
</dbReference>
<proteinExistence type="predicted"/>
<gene>
    <name evidence="10" type="ORF">EZM97_18740</name>
</gene>
<keyword evidence="2 8" id="KW-0812">Transmembrane</keyword>
<accession>A0A4R0YVF6</accession>
<keyword evidence="11" id="KW-1185">Reference proteome</keyword>
<evidence type="ECO:0000313" key="11">
    <source>
        <dbReference type="Proteomes" id="UP000291822"/>
    </source>
</evidence>
<sequence length="380" mass="42524">MSKMSELWSHLVSWFASHGVLPLLQFLHIDGLAGDPLDIAESLLIATLQLGIIGLVFRPLESLVPAERWTDRKLTRVDFQYTVMMLVGIFPVFSYLVLTPVANYFGGPDTGPGDASASPLAITHWLPGLKAHPLLLFFCYYVVYDFVYYWMHRLQHALPWWWALHSMHHSTRQMSCWTNDRGSLIDGFIQSMILATVGIVMGVEPDQFAWLVLVGELVQNFSHANVRIGFGPVFNRVFVAPKFHRLHHMLVDPTRPKLHNCNFGQVLSVWDVLFGTALYNEPPRPTGVGDPMVDADNEHNLIGLHWNAFRRFWGAVRSPAGWKFGEVAFGPDYVPIPVEQLDLHALGHHVMQPATHQAPHASPADQTATAAGVTEDATAA</sequence>
<dbReference type="EMBL" id="SJTG01000002">
    <property type="protein sequence ID" value="TCI10878.1"/>
    <property type="molecule type" value="Genomic_DNA"/>
</dbReference>
<dbReference type="GO" id="GO:0016020">
    <property type="term" value="C:membrane"/>
    <property type="evidence" value="ECO:0007669"/>
    <property type="project" value="GOC"/>
</dbReference>
<keyword evidence="5" id="KW-0443">Lipid metabolism</keyword>
<evidence type="ECO:0000256" key="5">
    <source>
        <dbReference type="ARBA" id="ARBA00023098"/>
    </source>
</evidence>
<dbReference type="GO" id="GO:0008610">
    <property type="term" value="P:lipid biosynthetic process"/>
    <property type="evidence" value="ECO:0007669"/>
    <property type="project" value="InterPro"/>
</dbReference>
<evidence type="ECO:0000256" key="8">
    <source>
        <dbReference type="SAM" id="Phobius"/>
    </source>
</evidence>
<reference evidence="10 11" key="1">
    <citation type="submission" date="2019-02" db="EMBL/GenBank/DDBJ databases">
        <title>Dyella amyloliquefaciens sp. nov., isolated from forest soil.</title>
        <authorList>
            <person name="Gao Z.-H."/>
            <person name="Qiu L.-H."/>
        </authorList>
    </citation>
    <scope>NUCLEOTIDE SEQUENCE [LARGE SCALE GENOMIC DNA]</scope>
    <source>
        <strain evidence="10 11">KACC 12747</strain>
    </source>
</reference>
<name>A0A4R0YVF6_9GAMM</name>
<dbReference type="GO" id="GO:0012505">
    <property type="term" value="C:endomembrane system"/>
    <property type="evidence" value="ECO:0007669"/>
    <property type="project" value="UniProtKB-SubCell"/>
</dbReference>
<dbReference type="Proteomes" id="UP000291822">
    <property type="component" value="Unassembled WGS sequence"/>
</dbReference>